<proteinExistence type="predicted"/>
<accession>A0A645AZW3</accession>
<feature type="domain" description="DUF4340" evidence="1">
    <location>
        <begin position="226"/>
        <end position="402"/>
    </location>
</feature>
<dbReference type="InterPro" id="IPR025641">
    <property type="entry name" value="DUF4340"/>
</dbReference>
<comment type="caution">
    <text evidence="2">The sequence shown here is derived from an EMBL/GenBank/DDBJ whole genome shotgun (WGS) entry which is preliminary data.</text>
</comment>
<evidence type="ECO:0000259" key="1">
    <source>
        <dbReference type="Pfam" id="PF14238"/>
    </source>
</evidence>
<sequence length="468" mass="50330">MKRTKKMAVLAVILVIVLGGYFALSRLTSKEAESADEEKAVTVASLDSASVSQFAWTRGDVSITLQKTSGGWQYSEDPTFPLNQDNVDTMLTAVSKIEATREISDASELSEYGLDKPSCTITATTSGGEETKLSIGNKNDLTSEYYLTLNGGKTVYTVDDTLLKAFPDSLFSIVRMEQLPDMTQVNSFTVEKPDGRMTLVYREDGKEISYSDKYSWFYEDASALKPVDTEKATTLVDNITNLSWTSCLSYNADESTLSTYGLDAPRGKVTVEHKTENENGSTQGTLVLLIGSVSGDNCCVKLENSGMVYQIAASTADALLNAGYATVYPDDICAMNWDTVTSIDASVNGKSADVSFVRSQTADQSGKAQETTAYSVNGTEADSAKVQDFLESIYSMKSSGTPASSAPSSGAEVTLVFHRSTETGETMTLTLSACDGSSYLAVFDGETRLVSKDYVTVLENAFTAMAQA</sequence>
<name>A0A645AZW3_9ZZZZ</name>
<organism evidence="2">
    <name type="scientific">bioreactor metagenome</name>
    <dbReference type="NCBI Taxonomy" id="1076179"/>
    <lineage>
        <taxon>unclassified sequences</taxon>
        <taxon>metagenomes</taxon>
        <taxon>ecological metagenomes</taxon>
    </lineage>
</organism>
<reference evidence="2" key="1">
    <citation type="submission" date="2019-08" db="EMBL/GenBank/DDBJ databases">
        <authorList>
            <person name="Kucharzyk K."/>
            <person name="Murdoch R.W."/>
            <person name="Higgins S."/>
            <person name="Loffler F."/>
        </authorList>
    </citation>
    <scope>NUCLEOTIDE SEQUENCE</scope>
</reference>
<dbReference type="Pfam" id="PF14238">
    <property type="entry name" value="DUF4340"/>
    <property type="match status" value="2"/>
</dbReference>
<protein>
    <recommendedName>
        <fullName evidence="1">DUF4340 domain-containing protein</fullName>
    </recommendedName>
</protein>
<evidence type="ECO:0000313" key="2">
    <source>
        <dbReference type="EMBL" id="MPM58336.1"/>
    </source>
</evidence>
<feature type="domain" description="DUF4340" evidence="1">
    <location>
        <begin position="72"/>
        <end position="208"/>
    </location>
</feature>
<dbReference type="AlphaFoldDB" id="A0A645AZW3"/>
<dbReference type="EMBL" id="VSSQ01016710">
    <property type="protein sequence ID" value="MPM58336.1"/>
    <property type="molecule type" value="Genomic_DNA"/>
</dbReference>
<gene>
    <name evidence="2" type="ORF">SDC9_105167</name>
</gene>